<dbReference type="Proteomes" id="UP000531594">
    <property type="component" value="Unassembled WGS sequence"/>
</dbReference>
<dbReference type="GO" id="GO:0003677">
    <property type="term" value="F:DNA binding"/>
    <property type="evidence" value="ECO:0007669"/>
    <property type="project" value="InterPro"/>
</dbReference>
<dbReference type="PROSITE" id="PS50880">
    <property type="entry name" value="TOPRIM"/>
    <property type="match status" value="1"/>
</dbReference>
<feature type="coiled-coil region" evidence="1">
    <location>
        <begin position="124"/>
        <end position="151"/>
    </location>
</feature>
<comment type="caution">
    <text evidence="3">The sequence shown here is derived from an EMBL/GenBank/DDBJ whole genome shotgun (WGS) entry which is preliminary data.</text>
</comment>
<dbReference type="CDD" id="cd00188">
    <property type="entry name" value="TOPRIM"/>
    <property type="match status" value="1"/>
</dbReference>
<dbReference type="InterPro" id="IPR036078">
    <property type="entry name" value="Spo11/TopoVI_A_sf"/>
</dbReference>
<protein>
    <recommendedName>
        <fullName evidence="2">Toprim domain-containing protein</fullName>
    </recommendedName>
</protein>
<feature type="domain" description="Toprim" evidence="2">
    <location>
        <begin position="327"/>
        <end position="393"/>
    </location>
</feature>
<keyword evidence="4" id="KW-1185">Reference proteome</keyword>
<dbReference type="InterPro" id="IPR006171">
    <property type="entry name" value="TOPRIM_dom"/>
</dbReference>
<evidence type="ECO:0000259" key="2">
    <source>
        <dbReference type="PROSITE" id="PS50880"/>
    </source>
</evidence>
<dbReference type="GO" id="GO:0005694">
    <property type="term" value="C:chromosome"/>
    <property type="evidence" value="ECO:0007669"/>
    <property type="project" value="InterPro"/>
</dbReference>
<sequence>MLPEKVQLYIAAYFLRSQEEIDDYQLRDTGDGFFEIPIVKRTAKRRRKTREILINSRCNMDSSELQKISKIFSSPGVRKNWSSEEGDPFIDSGALMRVINYENDEKSVKDIYYVMAPALYEFVKKMEEDDREELDNELKRLRAQCDELQKIPLAEKIPLERIGYMSKIIDLFHELIPSSPEKDKIPAHWRQNKRILFLHFILAFYLQMKTNTQFDWKEIGANYYSEIGGSKKFDTAKKEFLDILEGLDFPPVSIAGLFSLGTIISIPFSGPLTGSMSQFQYGTVHTVTDHDVFTDVFSTNARNLWLVENRGVITRFAYEKDFLKNTNSLVIGVEGQLKSAVKRLVKMVSQSPSIEQILIWTDYDEAGVTIADHIYEVLMAENVQDRTFKWIVPEQPRVATDSQSYHQMLKGYLSNRSGEQEEKMEGVNEWLTWMEK</sequence>
<dbReference type="EMBL" id="JACHGK010000002">
    <property type="protein sequence ID" value="MBB6444156.1"/>
    <property type="molecule type" value="Genomic_DNA"/>
</dbReference>
<evidence type="ECO:0000313" key="4">
    <source>
        <dbReference type="Proteomes" id="UP000531594"/>
    </source>
</evidence>
<name>A0A7X0HRD9_9BACI</name>
<accession>A0A7X0HRD9</accession>
<reference evidence="3 4" key="1">
    <citation type="submission" date="2020-08" db="EMBL/GenBank/DDBJ databases">
        <title>Genomic Encyclopedia of Type Strains, Phase IV (KMG-IV): sequencing the most valuable type-strain genomes for metagenomic binning, comparative biology and taxonomic classification.</title>
        <authorList>
            <person name="Goeker M."/>
        </authorList>
    </citation>
    <scope>NUCLEOTIDE SEQUENCE [LARGE SCALE GENOMIC DNA]</scope>
    <source>
        <strain evidence="3 4">DSM 5391</strain>
    </source>
</reference>
<dbReference type="AlphaFoldDB" id="A0A7X0HRD9"/>
<evidence type="ECO:0000256" key="1">
    <source>
        <dbReference type="SAM" id="Coils"/>
    </source>
</evidence>
<dbReference type="SUPFAM" id="SSF56726">
    <property type="entry name" value="DNA topoisomerase IV, alpha subunit"/>
    <property type="match status" value="1"/>
</dbReference>
<dbReference type="RefSeq" id="WP_184522955.1">
    <property type="nucleotide sequence ID" value="NZ_JACHGK010000002.1"/>
</dbReference>
<keyword evidence="1" id="KW-0175">Coiled coil</keyword>
<dbReference type="Gene3D" id="3.40.1360.10">
    <property type="match status" value="1"/>
</dbReference>
<proteinExistence type="predicted"/>
<gene>
    <name evidence="3" type="ORF">HNR53_000764</name>
</gene>
<evidence type="ECO:0000313" key="3">
    <source>
        <dbReference type="EMBL" id="MBB6444156.1"/>
    </source>
</evidence>
<organism evidence="3 4">
    <name type="scientific">Bacillus benzoevorans</name>
    <dbReference type="NCBI Taxonomy" id="1456"/>
    <lineage>
        <taxon>Bacteria</taxon>
        <taxon>Bacillati</taxon>
        <taxon>Bacillota</taxon>
        <taxon>Bacilli</taxon>
        <taxon>Bacillales</taxon>
        <taxon>Bacillaceae</taxon>
        <taxon>Bacillus</taxon>
    </lineage>
</organism>